<comment type="caution">
    <text evidence="2">The sequence shown here is derived from an EMBL/GenBank/DDBJ whole genome shotgun (WGS) entry which is preliminary data.</text>
</comment>
<evidence type="ECO:0000256" key="1">
    <source>
        <dbReference type="SAM" id="MobiDB-lite"/>
    </source>
</evidence>
<dbReference type="Proteomes" id="UP001140172">
    <property type="component" value="Unassembled WGS sequence"/>
</dbReference>
<dbReference type="AlphaFoldDB" id="A0A9W8HCA3"/>
<gene>
    <name evidence="2" type="ORF">GGI15_003485</name>
</gene>
<accession>A0A9W8HCA3</accession>
<proteinExistence type="predicted"/>
<name>A0A9W8HCA3_9FUNG</name>
<keyword evidence="3" id="KW-1185">Reference proteome</keyword>
<reference evidence="2" key="1">
    <citation type="submission" date="2022-07" db="EMBL/GenBank/DDBJ databases">
        <title>Phylogenomic reconstructions and comparative analyses of Kickxellomycotina fungi.</title>
        <authorList>
            <person name="Reynolds N.K."/>
            <person name="Stajich J.E."/>
            <person name="Barry K."/>
            <person name="Grigoriev I.V."/>
            <person name="Crous P."/>
            <person name="Smith M.E."/>
        </authorList>
    </citation>
    <scope>NUCLEOTIDE SEQUENCE</scope>
    <source>
        <strain evidence="2">BCRC 34489</strain>
    </source>
</reference>
<dbReference type="EMBL" id="JANBUM010000243">
    <property type="protein sequence ID" value="KAJ2780591.1"/>
    <property type="molecule type" value="Genomic_DNA"/>
</dbReference>
<dbReference type="OrthoDB" id="5573116at2759"/>
<feature type="region of interest" description="Disordered" evidence="1">
    <location>
        <begin position="1"/>
        <end position="20"/>
    </location>
</feature>
<evidence type="ECO:0000313" key="2">
    <source>
        <dbReference type="EMBL" id="KAJ2780591.1"/>
    </source>
</evidence>
<sequence length="226" mass="24055">MEFSQRPAHSTFSGAHSYMPAAAPPPAHHQYLLASKGGSANQPLYTQRNAAASASANEAYPGAPRRLPSVSELLISPDTVQQAAVAGHASRDLALLSMQQHKYSTNATGVFGTSSAYPAAESQMAYGIDVPAPRHAQDAATGDYVAAAYHRNSESASSVSSHETLVDGGAMLSNPQYHTYSKQNTRHIVASQNQQQQQQMVVSCMCEDDVFAAASILMSLRTCRMP</sequence>
<protein>
    <submittedName>
        <fullName evidence="2">Uncharacterized protein</fullName>
    </submittedName>
</protein>
<evidence type="ECO:0000313" key="3">
    <source>
        <dbReference type="Proteomes" id="UP001140172"/>
    </source>
</evidence>
<organism evidence="2 3">
    <name type="scientific">Coemansia interrupta</name>
    <dbReference type="NCBI Taxonomy" id="1126814"/>
    <lineage>
        <taxon>Eukaryota</taxon>
        <taxon>Fungi</taxon>
        <taxon>Fungi incertae sedis</taxon>
        <taxon>Zoopagomycota</taxon>
        <taxon>Kickxellomycotina</taxon>
        <taxon>Kickxellomycetes</taxon>
        <taxon>Kickxellales</taxon>
        <taxon>Kickxellaceae</taxon>
        <taxon>Coemansia</taxon>
    </lineage>
</organism>